<dbReference type="GO" id="GO:0046961">
    <property type="term" value="F:proton-transporting ATPase activity, rotational mechanism"/>
    <property type="evidence" value="ECO:0007669"/>
    <property type="project" value="InterPro"/>
</dbReference>
<evidence type="ECO:0000256" key="3">
    <source>
        <dbReference type="ARBA" id="ARBA00023065"/>
    </source>
</evidence>
<evidence type="ECO:0000313" key="5">
    <source>
        <dbReference type="Proteomes" id="UP000751190"/>
    </source>
</evidence>
<dbReference type="Pfam" id="PF01813">
    <property type="entry name" value="ATP-synt_D"/>
    <property type="match status" value="1"/>
</dbReference>
<comment type="caution">
    <text evidence="4">The sequence shown here is derived from an EMBL/GenBank/DDBJ whole genome shotgun (WGS) entry which is preliminary data.</text>
</comment>
<dbReference type="OrthoDB" id="7676488at2759"/>
<dbReference type="EMBL" id="JAGTXO010000039">
    <property type="protein sequence ID" value="KAG8459659.1"/>
    <property type="molecule type" value="Genomic_DNA"/>
</dbReference>
<keyword evidence="5" id="KW-1185">Reference proteome</keyword>
<comment type="similarity">
    <text evidence="1">Belongs to the V-ATPase D subunit family.</text>
</comment>
<proteinExistence type="inferred from homology"/>
<reference evidence="4" key="1">
    <citation type="submission" date="2021-05" db="EMBL/GenBank/DDBJ databases">
        <title>The genome of the haptophyte Pavlova lutheri (Diacronema luteri, Pavlovales) - a model for lipid biosynthesis in eukaryotic algae.</title>
        <authorList>
            <person name="Hulatt C.J."/>
            <person name="Posewitz M.C."/>
        </authorList>
    </citation>
    <scope>NUCLEOTIDE SEQUENCE</scope>
    <source>
        <strain evidence="4">NIVA-4/92</strain>
    </source>
</reference>
<keyword evidence="3" id="KW-0406">Ion transport</keyword>
<dbReference type="AlphaFoldDB" id="A0A8J5X984"/>
<dbReference type="Gene3D" id="1.10.287.3240">
    <property type="match status" value="1"/>
</dbReference>
<evidence type="ECO:0000313" key="4">
    <source>
        <dbReference type="EMBL" id="KAG8459659.1"/>
    </source>
</evidence>
<sequence length="239" mass="26306">MAQTRLNVFPTRQNLGVMKIKLVGAKKGHSLLKKKADALTMRMRSLLKQIMECKDTMGSSFKDGMFALAEVKYAAGDIKPTVIENATTSTTKVILHVDNVAGVKVPVFTAETHGHDASTELIGMAKGGQQIVKAREAFSKAVDVLVKLATLQTSFITLDEAVKVTNRRVNALDCVVVPRLTATVAYINSELDELEREEFFRLKRSQNKKKKDIAAKKLEDAAKEAADLLKTQKDADVIF</sequence>
<protein>
    <submittedName>
        <fullName evidence="4">Uncharacterized protein</fullName>
    </submittedName>
</protein>
<dbReference type="Proteomes" id="UP000751190">
    <property type="component" value="Unassembled WGS sequence"/>
</dbReference>
<dbReference type="InterPro" id="IPR002699">
    <property type="entry name" value="V_ATPase_D"/>
</dbReference>
<dbReference type="PANTHER" id="PTHR11671">
    <property type="entry name" value="V-TYPE ATP SYNTHASE SUBUNIT D"/>
    <property type="match status" value="1"/>
</dbReference>
<dbReference type="NCBIfam" id="TIGR00309">
    <property type="entry name" value="V_ATPase_subD"/>
    <property type="match status" value="1"/>
</dbReference>
<dbReference type="OMA" id="REEFFRM"/>
<evidence type="ECO:0000256" key="1">
    <source>
        <dbReference type="ARBA" id="ARBA00005850"/>
    </source>
</evidence>
<accession>A0A8J5X984</accession>
<gene>
    <name evidence="4" type="ORF">KFE25_001015</name>
</gene>
<evidence type="ECO:0000256" key="2">
    <source>
        <dbReference type="ARBA" id="ARBA00022448"/>
    </source>
</evidence>
<organism evidence="4 5">
    <name type="scientific">Diacronema lutheri</name>
    <name type="common">Unicellular marine alga</name>
    <name type="synonym">Monochrysis lutheri</name>
    <dbReference type="NCBI Taxonomy" id="2081491"/>
    <lineage>
        <taxon>Eukaryota</taxon>
        <taxon>Haptista</taxon>
        <taxon>Haptophyta</taxon>
        <taxon>Pavlovophyceae</taxon>
        <taxon>Pavlovales</taxon>
        <taxon>Pavlovaceae</taxon>
        <taxon>Diacronema</taxon>
    </lineage>
</organism>
<keyword evidence="2" id="KW-0813">Transport</keyword>
<name>A0A8J5X984_DIALT</name>